<dbReference type="Pfam" id="PF02424">
    <property type="entry name" value="ApbE"/>
    <property type="match status" value="1"/>
</dbReference>
<evidence type="ECO:0000256" key="10">
    <source>
        <dbReference type="ARBA" id="ARBA00048540"/>
    </source>
</evidence>
<dbReference type="PANTHER" id="PTHR30040">
    <property type="entry name" value="THIAMINE BIOSYNTHESIS LIPOPROTEIN APBE"/>
    <property type="match status" value="1"/>
</dbReference>
<evidence type="ECO:0000256" key="1">
    <source>
        <dbReference type="ARBA" id="ARBA00001946"/>
    </source>
</evidence>
<name>A0ABR7N2M1_9FIRM</name>
<keyword evidence="5 11" id="KW-0808">Transferase</keyword>
<keyword evidence="7 11" id="KW-0274">FAD</keyword>
<protein>
    <recommendedName>
        <fullName evidence="3 11">FAD:protein FMN transferase</fullName>
        <ecNumber evidence="2 11">2.7.1.180</ecNumber>
    </recommendedName>
    <alternativeName>
        <fullName evidence="9 11">Flavin transferase</fullName>
    </alternativeName>
</protein>
<dbReference type="Proteomes" id="UP000606193">
    <property type="component" value="Unassembled WGS sequence"/>
</dbReference>
<dbReference type="PIRSF" id="PIRSF006268">
    <property type="entry name" value="ApbE"/>
    <property type="match status" value="1"/>
</dbReference>
<comment type="cofactor">
    <cofactor evidence="1">
        <name>Mg(2+)</name>
        <dbReference type="ChEBI" id="CHEBI:18420"/>
    </cofactor>
</comment>
<evidence type="ECO:0000256" key="4">
    <source>
        <dbReference type="ARBA" id="ARBA00022630"/>
    </source>
</evidence>
<dbReference type="GO" id="GO:0016740">
    <property type="term" value="F:transferase activity"/>
    <property type="evidence" value="ECO:0007669"/>
    <property type="project" value="UniProtKB-KW"/>
</dbReference>
<reference evidence="12 13" key="1">
    <citation type="submission" date="2020-08" db="EMBL/GenBank/DDBJ databases">
        <title>Genome public.</title>
        <authorList>
            <person name="Liu C."/>
            <person name="Sun Q."/>
        </authorList>
    </citation>
    <scope>NUCLEOTIDE SEQUENCE [LARGE SCALE GENOMIC DNA]</scope>
    <source>
        <strain evidence="12 13">NSJ-37</strain>
    </source>
</reference>
<comment type="catalytic activity">
    <reaction evidence="10 11">
        <text>L-threonyl-[protein] + FAD = FMN-L-threonyl-[protein] + AMP + H(+)</text>
        <dbReference type="Rhea" id="RHEA:36847"/>
        <dbReference type="Rhea" id="RHEA-COMP:11060"/>
        <dbReference type="Rhea" id="RHEA-COMP:11061"/>
        <dbReference type="ChEBI" id="CHEBI:15378"/>
        <dbReference type="ChEBI" id="CHEBI:30013"/>
        <dbReference type="ChEBI" id="CHEBI:57692"/>
        <dbReference type="ChEBI" id="CHEBI:74257"/>
        <dbReference type="ChEBI" id="CHEBI:456215"/>
        <dbReference type="EC" id="2.7.1.180"/>
    </reaction>
</comment>
<organism evidence="12 13">
    <name type="scientific">Jutongia huaianensis</name>
    <dbReference type="NCBI Taxonomy" id="2763668"/>
    <lineage>
        <taxon>Bacteria</taxon>
        <taxon>Bacillati</taxon>
        <taxon>Bacillota</taxon>
        <taxon>Clostridia</taxon>
        <taxon>Lachnospirales</taxon>
        <taxon>Lachnospiraceae</taxon>
        <taxon>Jutongia</taxon>
    </lineage>
</organism>
<comment type="caution">
    <text evidence="12">The sequence shown here is derived from an EMBL/GenBank/DDBJ whole genome shotgun (WGS) entry which is preliminary data.</text>
</comment>
<evidence type="ECO:0000313" key="13">
    <source>
        <dbReference type="Proteomes" id="UP000606193"/>
    </source>
</evidence>
<dbReference type="SUPFAM" id="SSF143631">
    <property type="entry name" value="ApbE-like"/>
    <property type="match status" value="1"/>
</dbReference>
<evidence type="ECO:0000256" key="3">
    <source>
        <dbReference type="ARBA" id="ARBA00016337"/>
    </source>
</evidence>
<proteinExistence type="inferred from homology"/>
<dbReference type="EMBL" id="JACRSX010000013">
    <property type="protein sequence ID" value="MBC8562879.1"/>
    <property type="molecule type" value="Genomic_DNA"/>
</dbReference>
<sequence length="339" mass="37199">MIVTLVICSITGCVSPFSNTEKNKDPLSISGFAFDTTYTITIYKGGSQEILDQCISLCTKYEKLFSTTRKDSELYQINQVSREAAQSGGKDGSLEIKISKDMKDILQKGLYYSRLSKGSFDITIDPVSSLWDFSSGKGTVPDAAEIEKALSYVDYKKVKLKKNLLTLERSGMELDLGGIAKGYIADRLRDYLSQNGVTSAVIDLGGNILCLGGKSESDGFRIGIQQPFADRSETVSVVNIRDKSVVSSGIYERYIKAEDGTMYHHILNPQTGYSYENDLLGVSIVSDKSVDGDGLSTTAFALGLSEGMKLINSMDGVEAIFITKDEKLHYSENFKSFMD</sequence>
<evidence type="ECO:0000256" key="2">
    <source>
        <dbReference type="ARBA" id="ARBA00011955"/>
    </source>
</evidence>
<dbReference type="InterPro" id="IPR003374">
    <property type="entry name" value="ApbE-like_sf"/>
</dbReference>
<keyword evidence="6 11" id="KW-0479">Metal-binding</keyword>
<accession>A0ABR7N2M1</accession>
<keyword evidence="13" id="KW-1185">Reference proteome</keyword>
<evidence type="ECO:0000256" key="8">
    <source>
        <dbReference type="ARBA" id="ARBA00022842"/>
    </source>
</evidence>
<dbReference type="EC" id="2.7.1.180" evidence="2 11"/>
<dbReference type="InterPro" id="IPR024932">
    <property type="entry name" value="ApbE"/>
</dbReference>
<evidence type="ECO:0000256" key="6">
    <source>
        <dbReference type="ARBA" id="ARBA00022723"/>
    </source>
</evidence>
<evidence type="ECO:0000313" key="12">
    <source>
        <dbReference type="EMBL" id="MBC8562879.1"/>
    </source>
</evidence>
<keyword evidence="8 11" id="KW-0460">Magnesium</keyword>
<dbReference type="PANTHER" id="PTHR30040:SF2">
    <property type="entry name" value="FAD:PROTEIN FMN TRANSFERASE"/>
    <property type="match status" value="1"/>
</dbReference>
<dbReference type="Gene3D" id="3.10.520.10">
    <property type="entry name" value="ApbE-like domains"/>
    <property type="match status" value="1"/>
</dbReference>
<gene>
    <name evidence="12" type="ORF">H8704_09630</name>
</gene>
<comment type="similarity">
    <text evidence="11">Belongs to the ApbE family.</text>
</comment>
<evidence type="ECO:0000256" key="5">
    <source>
        <dbReference type="ARBA" id="ARBA00022679"/>
    </source>
</evidence>
<evidence type="ECO:0000256" key="7">
    <source>
        <dbReference type="ARBA" id="ARBA00022827"/>
    </source>
</evidence>
<evidence type="ECO:0000256" key="9">
    <source>
        <dbReference type="ARBA" id="ARBA00031306"/>
    </source>
</evidence>
<keyword evidence="4 11" id="KW-0285">Flavoprotein</keyword>
<evidence type="ECO:0000256" key="11">
    <source>
        <dbReference type="PIRNR" id="PIRNR006268"/>
    </source>
</evidence>